<evidence type="ECO:0000256" key="1">
    <source>
        <dbReference type="SAM" id="SignalP"/>
    </source>
</evidence>
<dbReference type="PANTHER" id="PTHR35567">
    <property type="entry name" value="MALATE DEHYDROGENASE (AFU_ORTHOLOGUE AFUA_2G13800)"/>
    <property type="match status" value="1"/>
</dbReference>
<dbReference type="Proteomes" id="UP000509684">
    <property type="component" value="Chromosome"/>
</dbReference>
<dbReference type="AlphaFoldDB" id="A0A7D5N9A8"/>
<evidence type="ECO:0000313" key="3">
    <source>
        <dbReference type="Proteomes" id="UP000509684"/>
    </source>
</evidence>
<feature type="chain" id="PRO_5027888165" evidence="1">
    <location>
        <begin position="22"/>
        <end position="172"/>
    </location>
</feature>
<dbReference type="Pfam" id="PF11937">
    <property type="entry name" value="DUF3455"/>
    <property type="match status" value="1"/>
</dbReference>
<protein>
    <submittedName>
        <fullName evidence="2">DUF3455 domain-containing protein</fullName>
    </submittedName>
</protein>
<dbReference type="EMBL" id="CP058708">
    <property type="protein sequence ID" value="QLH49386.1"/>
    <property type="molecule type" value="Genomic_DNA"/>
</dbReference>
<feature type="signal peptide" evidence="1">
    <location>
        <begin position="1"/>
        <end position="21"/>
    </location>
</feature>
<accession>A0A7D5N9A8</accession>
<evidence type="ECO:0000313" key="2">
    <source>
        <dbReference type="EMBL" id="QLH49386.1"/>
    </source>
</evidence>
<sequence length="172" mass="17668">MKAAFTILFAGLCLAAGPAAAKADIPAELAPDPGEKLVLTLSATGVQIYECRATAETGRAAWAFVGPEARLFDPSGREAGHHGAGPFWQADDGSRVEGKVRAKADAPAAGAIPWLLLTARGDGSAGRLGRVASIQRVNTTGGTAPESGCDGSRSGQIGRVPYTADYLFYARP</sequence>
<name>A0A7D5N9A8_9PROT</name>
<dbReference type="InterPro" id="IPR021851">
    <property type="entry name" value="DUF3455"/>
</dbReference>
<proteinExistence type="predicted"/>
<dbReference type="KEGG" id="acog:HWD57_06005"/>
<dbReference type="PANTHER" id="PTHR35567:SF1">
    <property type="entry name" value="CONSERVED FUNGAL PROTEIN (AFU_ORTHOLOGUE AFUA_1G14230)"/>
    <property type="match status" value="1"/>
</dbReference>
<keyword evidence="1" id="KW-0732">Signal</keyword>
<gene>
    <name evidence="2" type="ORF">HWD57_06005</name>
</gene>
<organism evidence="2 3">
    <name type="scientific">Candidatus Accumulibacter cognatus</name>
    <dbReference type="NCBI Taxonomy" id="2954383"/>
    <lineage>
        <taxon>Bacteria</taxon>
        <taxon>Pseudomonadati</taxon>
        <taxon>Pseudomonadota</taxon>
        <taxon>Betaproteobacteria</taxon>
        <taxon>Candidatus Accumulibacter</taxon>
    </lineage>
</organism>
<reference evidence="2 3" key="1">
    <citation type="journal article" date="2019" name="Microbiome">
        <title>Annotated bacterial chromosomes from frame-shift-corrected long-read metagenomic data.</title>
        <authorList>
            <person name="Arumugam K."/>
            <person name="Bagci C."/>
            <person name="Bessarab I."/>
            <person name="Beier S."/>
            <person name="Buchfink B."/>
            <person name="Gorska A."/>
            <person name="Qiu G."/>
            <person name="Huson D.H."/>
            <person name="Williams R.B.H."/>
        </authorList>
    </citation>
    <scope>NUCLEOTIDE SEQUENCE [LARGE SCALE GENOMIC DNA]</scope>
    <source>
        <strain evidence="2">SSA1</strain>
    </source>
</reference>